<comment type="similarity">
    <text evidence="1">Belongs to the glucosamine/galactosamine-6-phosphate isomerase family.</text>
</comment>
<dbReference type="EMBL" id="JALJOT010000001">
    <property type="protein sequence ID" value="KAK9918984.1"/>
    <property type="molecule type" value="Genomic_DNA"/>
</dbReference>
<sequence length="657" mass="73225">MGQIEVNVYSDADELSYKVALEIAGTIRSHASKGQNCVLGLATGSTPTPVYRELVKMHKDGKLSFKNVVTFNLDEYYGLHQDDLQSYHKYMAVHLFDHITDMDYSNIHIPNGSISEGEVQRHCKEYEYAIKAAGGIDLQLLGLGRMGHIGFNEQGTSRDSRTHMVYLDRVTRLDAASDFFGEQHVPRRALTMGISTILSARRVLLMAFGENKADIAARSVEGPVSSQVPASFLQEHPNATVLLDTAASSGLTRVQKPWVLGSVSWNDLLVKRAVIWLAQQLSKSILKLTDRDFAENSLQELCEQLGPADAINKRVFSALQTTITEYPGCREICQEQAACSTSFKLPNGDTKAAWPSKRVLVMSPHPDDDVISMGGTLARLCQHRHEVHVAYQTSGCIAVRDHDALRHLDFVECLASITGSSAAEARSMHAEIKSFVSSKQPGEVDSPLLQTVKTLIRYTEATSAAGACGVPEERAHFLDMPFYETGTIAKKELCDKDIRLIVDLFQRVKPQQIYAAGDLSDPHGTHRTCLKANLQAMDEVKTQTWFQGTEVFLYRGAWQEWAPWEADMCVPMSSSELDKKVEAIFRHESQKDRPLFPGADDREFWQRAGDRNKATAELYNKLGLPEYEAMEAFVRFDPFKPSHLFRKAADSAFGSLL</sequence>
<feature type="domain" description="Glucosamine/galactosamine-6-phosphate isomerase" evidence="3">
    <location>
        <begin position="11"/>
        <end position="238"/>
    </location>
</feature>
<dbReference type="SUPFAM" id="SSF102588">
    <property type="entry name" value="LmbE-like"/>
    <property type="match status" value="1"/>
</dbReference>
<name>A0ABR2Z454_9CHLO</name>
<dbReference type="InterPro" id="IPR006148">
    <property type="entry name" value="Glc/Gal-6P_isomerase"/>
</dbReference>
<dbReference type="InterPro" id="IPR037171">
    <property type="entry name" value="NagB/RpiA_transferase-like"/>
</dbReference>
<protein>
    <recommendedName>
        <fullName evidence="3">Glucosamine/galactosamine-6-phosphate isomerase domain-containing protein</fullName>
    </recommendedName>
</protein>
<dbReference type="PANTHER" id="PTHR42892">
    <property type="entry name" value="GLUCOSAMINE-6-PHOSPHATE DEAMINASE-LIKE PROTEIN BT_0258-RELATED"/>
    <property type="match status" value="1"/>
</dbReference>
<comment type="caution">
    <text evidence="4">The sequence shown here is derived from an EMBL/GenBank/DDBJ whole genome shotgun (WGS) entry which is preliminary data.</text>
</comment>
<dbReference type="CDD" id="cd01399">
    <property type="entry name" value="GlcN6P_deaminase"/>
    <property type="match status" value="1"/>
</dbReference>
<organism evidence="4 5">
    <name type="scientific">Coccomyxa subellipsoidea</name>
    <dbReference type="NCBI Taxonomy" id="248742"/>
    <lineage>
        <taxon>Eukaryota</taxon>
        <taxon>Viridiplantae</taxon>
        <taxon>Chlorophyta</taxon>
        <taxon>core chlorophytes</taxon>
        <taxon>Trebouxiophyceae</taxon>
        <taxon>Trebouxiophyceae incertae sedis</taxon>
        <taxon>Coccomyxaceae</taxon>
        <taxon>Coccomyxa</taxon>
    </lineage>
</organism>
<dbReference type="Gene3D" id="3.40.50.1360">
    <property type="match status" value="1"/>
</dbReference>
<proteinExistence type="inferred from homology"/>
<dbReference type="SUPFAM" id="SSF100950">
    <property type="entry name" value="NagB/RpiA/CoA transferase-like"/>
    <property type="match status" value="1"/>
</dbReference>
<dbReference type="NCBIfam" id="TIGR00502">
    <property type="entry name" value="nagB"/>
    <property type="match status" value="1"/>
</dbReference>
<dbReference type="Pfam" id="PF01182">
    <property type="entry name" value="Glucosamine_iso"/>
    <property type="match status" value="1"/>
</dbReference>
<dbReference type="InterPro" id="IPR004547">
    <property type="entry name" value="Glucosamine6P_isomerase"/>
</dbReference>
<evidence type="ECO:0000256" key="2">
    <source>
        <dbReference type="ARBA" id="ARBA00006066"/>
    </source>
</evidence>
<dbReference type="HAMAP" id="MF_01241">
    <property type="entry name" value="GlcN6P_deamin"/>
    <property type="match status" value="1"/>
</dbReference>
<dbReference type="Pfam" id="PF02585">
    <property type="entry name" value="PIG-L"/>
    <property type="match status" value="1"/>
</dbReference>
<dbReference type="Gene3D" id="3.40.50.10320">
    <property type="entry name" value="LmbE-like"/>
    <property type="match status" value="1"/>
</dbReference>
<dbReference type="InterPro" id="IPR024078">
    <property type="entry name" value="LmbE-like_dom_sf"/>
</dbReference>
<dbReference type="InterPro" id="IPR052960">
    <property type="entry name" value="GlcN6P_deaminase-like"/>
</dbReference>
<dbReference type="Proteomes" id="UP001491310">
    <property type="component" value="Unassembled WGS sequence"/>
</dbReference>
<evidence type="ECO:0000313" key="5">
    <source>
        <dbReference type="Proteomes" id="UP001491310"/>
    </source>
</evidence>
<evidence type="ECO:0000256" key="1">
    <source>
        <dbReference type="ARBA" id="ARBA00005526"/>
    </source>
</evidence>
<dbReference type="NCBIfam" id="NF002557">
    <property type="entry name" value="PRK02122.1"/>
    <property type="match status" value="1"/>
</dbReference>
<reference evidence="4 5" key="1">
    <citation type="journal article" date="2024" name="Nat. Commun.">
        <title>Phylogenomics reveals the evolutionary origins of lichenization in chlorophyte algae.</title>
        <authorList>
            <person name="Puginier C."/>
            <person name="Libourel C."/>
            <person name="Otte J."/>
            <person name="Skaloud P."/>
            <person name="Haon M."/>
            <person name="Grisel S."/>
            <person name="Petersen M."/>
            <person name="Berrin J.G."/>
            <person name="Delaux P.M."/>
            <person name="Dal Grande F."/>
            <person name="Keller J."/>
        </authorList>
    </citation>
    <scope>NUCLEOTIDE SEQUENCE [LARGE SCALE GENOMIC DNA]</scope>
    <source>
        <strain evidence="4 5">SAG 216-7</strain>
    </source>
</reference>
<accession>A0ABR2Z454</accession>
<dbReference type="InterPro" id="IPR003737">
    <property type="entry name" value="GlcNAc_PI_deacetylase-related"/>
</dbReference>
<gene>
    <name evidence="4" type="ORF">WJX75_008480</name>
</gene>
<evidence type="ECO:0000313" key="4">
    <source>
        <dbReference type="EMBL" id="KAK9918984.1"/>
    </source>
</evidence>
<comment type="similarity">
    <text evidence="2">Belongs to the PIGL family.</text>
</comment>
<dbReference type="PANTHER" id="PTHR42892:SF1">
    <property type="entry name" value="GLUCOSAMINE-6-PHOSPHATE ISOMERASE"/>
    <property type="match status" value="1"/>
</dbReference>
<evidence type="ECO:0000259" key="3">
    <source>
        <dbReference type="Pfam" id="PF01182"/>
    </source>
</evidence>
<keyword evidence="5" id="KW-1185">Reference proteome</keyword>